<name>A0ABW7HHD4_9BURK</name>
<comment type="caution">
    <text evidence="1">The sequence shown here is derived from an EMBL/GenBank/DDBJ whole genome shotgun (WGS) entry which is preliminary data.</text>
</comment>
<accession>A0ABW7HHD4</accession>
<reference evidence="1 2" key="1">
    <citation type="submission" date="2024-08" db="EMBL/GenBank/DDBJ databases">
        <authorList>
            <person name="Lu H."/>
        </authorList>
    </citation>
    <scope>NUCLEOTIDE SEQUENCE [LARGE SCALE GENOMIC DNA]</scope>
    <source>
        <strain evidence="1 2">BYS78W</strain>
    </source>
</reference>
<dbReference type="EMBL" id="JBIGIC010000011">
    <property type="protein sequence ID" value="MFG6489078.1"/>
    <property type="molecule type" value="Genomic_DNA"/>
</dbReference>
<gene>
    <name evidence="1" type="ORF">ACG04R_20500</name>
</gene>
<sequence>MIILSWNIQKVTEEKAAQFAPVIGQVINEVTGGKPFVLVVYENKTKPQAVLDAIGTGIHASSLQAGWVPAGGGSSVKENILLIAGNGATVDKPEVFTGWRTDFDSKCKLLHQQEIQSAQLNAARLNALREPRSSTASGRQQALDKAQVGTFKPADHFRDPVVITVRSADAKASFLALHAPGPSSGDEHEEPFAQTYAEAVLANAGRFDMVLGDFNLRTHDVDASGFVDQSVRLGATTKGSEEGRHTYSRLDRVYARPGLEISTALLSDGQEKALTDHHCLAIKVEQQQAQKTITSYFAYEPSPLRQQEVIYENYQQAFVSRAENLKAEDVSMDISQ</sequence>
<dbReference type="Gene3D" id="3.60.10.10">
    <property type="entry name" value="Endonuclease/exonuclease/phosphatase"/>
    <property type="match status" value="1"/>
</dbReference>
<dbReference type="InterPro" id="IPR036691">
    <property type="entry name" value="Endo/exonu/phosph_ase_sf"/>
</dbReference>
<organism evidence="1 2">
    <name type="scientific">Pelomonas candidula</name>
    <dbReference type="NCBI Taxonomy" id="3299025"/>
    <lineage>
        <taxon>Bacteria</taxon>
        <taxon>Pseudomonadati</taxon>
        <taxon>Pseudomonadota</taxon>
        <taxon>Betaproteobacteria</taxon>
        <taxon>Burkholderiales</taxon>
        <taxon>Sphaerotilaceae</taxon>
        <taxon>Roseateles</taxon>
    </lineage>
</organism>
<dbReference type="Proteomes" id="UP001606134">
    <property type="component" value="Unassembled WGS sequence"/>
</dbReference>
<evidence type="ECO:0000313" key="2">
    <source>
        <dbReference type="Proteomes" id="UP001606134"/>
    </source>
</evidence>
<dbReference type="SUPFAM" id="SSF56219">
    <property type="entry name" value="DNase I-like"/>
    <property type="match status" value="1"/>
</dbReference>
<dbReference type="RefSeq" id="WP_394415214.1">
    <property type="nucleotide sequence ID" value="NZ_JBIGIC010000011.1"/>
</dbReference>
<evidence type="ECO:0000313" key="1">
    <source>
        <dbReference type="EMBL" id="MFG6489078.1"/>
    </source>
</evidence>
<protein>
    <recommendedName>
        <fullName evidence="3">Endonuclease/exonuclease/phosphatase domain-containing protein</fullName>
    </recommendedName>
</protein>
<keyword evidence="2" id="KW-1185">Reference proteome</keyword>
<evidence type="ECO:0008006" key="3">
    <source>
        <dbReference type="Google" id="ProtNLM"/>
    </source>
</evidence>
<proteinExistence type="predicted"/>